<evidence type="ECO:0000313" key="2">
    <source>
        <dbReference type="EMBL" id="QRD02559.1"/>
    </source>
</evidence>
<sequence>MVEGNSQVVAYDQRPAYRTAVVVLCTLYASLLALAQGYRAGRSTGKTTSKATEALVIAQGITCMAFIFSVGINIAGLGLATDAQCYAVIRVCIALYMAAKIFLTLFLLERVRVVRSPFIERKRDPIWIGGTIATVCSYLGVTAFEFIQPESELSRTDGLCRIGIQPNAAIGVIVLDTVFNVVLTIIFIQQLRPAASQITVDKPSFELGRKWPESFREDVS</sequence>
<gene>
    <name evidence="2" type="ORF">JI435_113140</name>
</gene>
<evidence type="ECO:0000256" key="1">
    <source>
        <dbReference type="SAM" id="Phobius"/>
    </source>
</evidence>
<dbReference type="AlphaFoldDB" id="A0A7U2FE42"/>
<protein>
    <recommendedName>
        <fullName evidence="4">G-protein coupled receptors family 3 profile domain-containing protein</fullName>
    </recommendedName>
</protein>
<accession>A0A7U2FE42</accession>
<feature type="transmembrane region" description="Helical" evidence="1">
    <location>
        <begin position="168"/>
        <end position="188"/>
    </location>
</feature>
<evidence type="ECO:0008006" key="4">
    <source>
        <dbReference type="Google" id="ProtNLM"/>
    </source>
</evidence>
<dbReference type="OMA" id="VIFCIAY"/>
<proteinExistence type="predicted"/>
<organism evidence="2 3">
    <name type="scientific">Phaeosphaeria nodorum (strain SN15 / ATCC MYA-4574 / FGSC 10173)</name>
    <name type="common">Glume blotch fungus</name>
    <name type="synonym">Parastagonospora nodorum</name>
    <dbReference type="NCBI Taxonomy" id="321614"/>
    <lineage>
        <taxon>Eukaryota</taxon>
        <taxon>Fungi</taxon>
        <taxon>Dikarya</taxon>
        <taxon>Ascomycota</taxon>
        <taxon>Pezizomycotina</taxon>
        <taxon>Dothideomycetes</taxon>
        <taxon>Pleosporomycetidae</taxon>
        <taxon>Pleosporales</taxon>
        <taxon>Pleosporineae</taxon>
        <taxon>Phaeosphaeriaceae</taxon>
        <taxon>Parastagonospora</taxon>
    </lineage>
</organism>
<dbReference type="EMBL" id="CP069036">
    <property type="protein sequence ID" value="QRD02559.1"/>
    <property type="molecule type" value="Genomic_DNA"/>
</dbReference>
<dbReference type="RefSeq" id="XP_001801559.1">
    <property type="nucleotide sequence ID" value="XM_001801507.1"/>
</dbReference>
<keyword evidence="3" id="KW-1185">Reference proteome</keyword>
<dbReference type="OrthoDB" id="3210850at2759"/>
<feature type="transmembrane region" description="Helical" evidence="1">
    <location>
        <begin position="56"/>
        <end position="80"/>
    </location>
</feature>
<feature type="transmembrane region" description="Helical" evidence="1">
    <location>
        <begin position="86"/>
        <end position="108"/>
    </location>
</feature>
<dbReference type="PANTHER" id="PTHR38848">
    <property type="entry name" value="G-PROTEIN COUPLED RECEPTORS FAMILY 3 PROFILE DOMAIN-CONTAINING PROTEIN"/>
    <property type="match status" value="1"/>
</dbReference>
<feature type="transmembrane region" description="Helical" evidence="1">
    <location>
        <begin position="16"/>
        <end position="35"/>
    </location>
</feature>
<dbReference type="PANTHER" id="PTHR38848:SF3">
    <property type="entry name" value="G-PROTEIN COUPLED RECEPTORS FAMILY 3 PROFILE DOMAIN-CONTAINING PROTEIN"/>
    <property type="match status" value="1"/>
</dbReference>
<dbReference type="Proteomes" id="UP000663193">
    <property type="component" value="Chromosome 14"/>
</dbReference>
<feature type="transmembrane region" description="Helical" evidence="1">
    <location>
        <begin position="128"/>
        <end position="148"/>
    </location>
</feature>
<name>A0A7U2FE42_PHANO</name>
<keyword evidence="1" id="KW-1133">Transmembrane helix</keyword>
<evidence type="ECO:0000313" key="3">
    <source>
        <dbReference type="Proteomes" id="UP000663193"/>
    </source>
</evidence>
<dbReference type="VEuPathDB" id="FungiDB:JI435_113140"/>
<reference evidence="3" key="1">
    <citation type="journal article" date="2021" name="BMC Genomics">
        <title>Chromosome-level genome assembly and manually-curated proteome of model necrotroph Parastagonospora nodorum Sn15 reveals a genome-wide trove of candidate effector homologs, and redundancy of virulence-related functions within an accessory chromosome.</title>
        <authorList>
            <person name="Bertazzoni S."/>
            <person name="Jones D.A.B."/>
            <person name="Phan H.T."/>
            <person name="Tan K.-C."/>
            <person name="Hane J.K."/>
        </authorList>
    </citation>
    <scope>NUCLEOTIDE SEQUENCE [LARGE SCALE GENOMIC DNA]</scope>
    <source>
        <strain evidence="3">SN15 / ATCC MYA-4574 / FGSC 10173)</strain>
    </source>
</reference>
<keyword evidence="1" id="KW-0472">Membrane</keyword>
<keyword evidence="1" id="KW-0812">Transmembrane</keyword>
<dbReference type="KEGG" id="pno:SNOG_11314"/>